<gene>
    <name evidence="1" type="ORF">SAMN05216404_1222</name>
</gene>
<dbReference type="Proteomes" id="UP000183898">
    <property type="component" value="Unassembled WGS sequence"/>
</dbReference>
<organism evidence="1 2">
    <name type="scientific">Nitrosospira multiformis</name>
    <dbReference type="NCBI Taxonomy" id="1231"/>
    <lineage>
        <taxon>Bacteria</taxon>
        <taxon>Pseudomonadati</taxon>
        <taxon>Pseudomonadota</taxon>
        <taxon>Betaproteobacteria</taxon>
        <taxon>Nitrosomonadales</taxon>
        <taxon>Nitrosomonadaceae</taxon>
        <taxon>Nitrosospira</taxon>
    </lineage>
</organism>
<dbReference type="AlphaFoldDB" id="A0A1H8PNS3"/>
<proteinExistence type="predicted"/>
<evidence type="ECO:0000313" key="1">
    <source>
        <dbReference type="EMBL" id="SEO43334.1"/>
    </source>
</evidence>
<dbReference type="EMBL" id="FOCT01000022">
    <property type="protein sequence ID" value="SEO43334.1"/>
    <property type="molecule type" value="Genomic_DNA"/>
</dbReference>
<accession>A0A1H8PNS3</accession>
<dbReference type="NCBIfam" id="TIGR02595">
    <property type="entry name" value="PEP_CTERM"/>
    <property type="match status" value="1"/>
</dbReference>
<dbReference type="InterPro" id="IPR013424">
    <property type="entry name" value="Ice-binding_C"/>
</dbReference>
<evidence type="ECO:0000313" key="2">
    <source>
        <dbReference type="Proteomes" id="UP000183898"/>
    </source>
</evidence>
<protein>
    <submittedName>
        <fullName evidence="1">PEP-CTERM protein-sorting domain-containing protein</fullName>
    </submittedName>
</protein>
<sequence length="95" mass="10144">MNGDQLAALPNLHWDALTPFSVAPEVSFLNPRLNTLTITITSTDTYLEAVRLKGGVSVVPEPSMVLMLMAGLITILVSSRGRSDTSQIPPVKPVA</sequence>
<reference evidence="1 2" key="1">
    <citation type="submission" date="2016-10" db="EMBL/GenBank/DDBJ databases">
        <authorList>
            <person name="de Groot N.N."/>
        </authorList>
    </citation>
    <scope>NUCLEOTIDE SEQUENCE [LARGE SCALE GENOMIC DNA]</scope>
    <source>
        <strain evidence="1 2">Nl18</strain>
    </source>
</reference>
<name>A0A1H8PNS3_9PROT</name>